<dbReference type="InterPro" id="IPR036056">
    <property type="entry name" value="Fibrinogen-like_C"/>
</dbReference>
<dbReference type="InterPro" id="IPR050373">
    <property type="entry name" value="Fibrinogen_C-term_domain"/>
</dbReference>
<evidence type="ECO:0000256" key="2">
    <source>
        <dbReference type="SAM" id="Coils"/>
    </source>
</evidence>
<name>A0A3Q1IA36_ANATE</name>
<dbReference type="GeneID" id="113164415"/>
<dbReference type="InterPro" id="IPR014716">
    <property type="entry name" value="Fibrinogen_a/b/g_C_1"/>
</dbReference>
<dbReference type="Proteomes" id="UP000265040">
    <property type="component" value="Chromosome 23"/>
</dbReference>
<dbReference type="GeneTree" id="ENSGT00940000157946"/>
<dbReference type="PROSITE" id="PS51406">
    <property type="entry name" value="FIBRINOGEN_C_2"/>
    <property type="match status" value="1"/>
</dbReference>
<dbReference type="InterPro" id="IPR002181">
    <property type="entry name" value="Fibrinogen_a/b/g_C_dom"/>
</dbReference>
<dbReference type="SMART" id="SM00186">
    <property type="entry name" value="FBG"/>
    <property type="match status" value="1"/>
</dbReference>
<evidence type="ECO:0000313" key="6">
    <source>
        <dbReference type="Ensembl" id="ENSATEP00000018402.2"/>
    </source>
</evidence>
<proteinExistence type="predicted"/>
<dbReference type="Ensembl" id="ENSATET00000018710.3">
    <property type="protein sequence ID" value="ENSATEP00000018402.2"/>
    <property type="gene ID" value="ENSATEG00000012801.3"/>
</dbReference>
<evidence type="ECO:0000256" key="3">
    <source>
        <dbReference type="SAM" id="MobiDB-lite"/>
    </source>
</evidence>
<keyword evidence="7" id="KW-1185">Reference proteome</keyword>
<accession>A0A3Q1IA36</accession>
<dbReference type="PANTHER" id="PTHR19143">
    <property type="entry name" value="FIBRINOGEN/TENASCIN/ANGIOPOEITIN"/>
    <property type="match status" value="1"/>
</dbReference>
<evidence type="ECO:0000259" key="5">
    <source>
        <dbReference type="PROSITE" id="PS51406"/>
    </source>
</evidence>
<dbReference type="RefSeq" id="XP_026219497.1">
    <property type="nucleotide sequence ID" value="XM_026363712.2"/>
</dbReference>
<dbReference type="NCBIfam" id="NF040941">
    <property type="entry name" value="GGGWT_bact"/>
    <property type="match status" value="1"/>
</dbReference>
<dbReference type="GO" id="GO:0005615">
    <property type="term" value="C:extracellular space"/>
    <property type="evidence" value="ECO:0007669"/>
    <property type="project" value="TreeGrafter"/>
</dbReference>
<keyword evidence="2" id="KW-0175">Coiled coil</keyword>
<organism evidence="6 7">
    <name type="scientific">Anabas testudineus</name>
    <name type="common">Climbing perch</name>
    <name type="synonym">Anthias testudineus</name>
    <dbReference type="NCBI Taxonomy" id="64144"/>
    <lineage>
        <taxon>Eukaryota</taxon>
        <taxon>Metazoa</taxon>
        <taxon>Chordata</taxon>
        <taxon>Craniata</taxon>
        <taxon>Vertebrata</taxon>
        <taxon>Euteleostomi</taxon>
        <taxon>Actinopterygii</taxon>
        <taxon>Neopterygii</taxon>
        <taxon>Teleostei</taxon>
        <taxon>Neoteleostei</taxon>
        <taxon>Acanthomorphata</taxon>
        <taxon>Anabantaria</taxon>
        <taxon>Anabantiformes</taxon>
        <taxon>Anabantoidei</taxon>
        <taxon>Anabantidae</taxon>
        <taxon>Anabas</taxon>
    </lineage>
</organism>
<feature type="region of interest" description="Disordered" evidence="3">
    <location>
        <begin position="151"/>
        <end position="181"/>
    </location>
</feature>
<feature type="signal peptide" evidence="4">
    <location>
        <begin position="1"/>
        <end position="25"/>
    </location>
</feature>
<evidence type="ECO:0000256" key="1">
    <source>
        <dbReference type="ARBA" id="ARBA00023157"/>
    </source>
</evidence>
<reference evidence="6" key="3">
    <citation type="submission" date="2025-09" db="UniProtKB">
        <authorList>
            <consortium name="Ensembl"/>
        </authorList>
    </citation>
    <scope>IDENTIFICATION</scope>
</reference>
<sequence>MRTIVRGICAILLLTATLMPCTSWAANINLNSHRWDTSGLYTLGSESGTPASCPMKLRPLGQCGNSGTDEGEDCPYQLTLPPLTIQLPKQFRLLEKTMKELQSLKEVVNKLKSGCQECRGARGSGVLGHQQSDQIQRDAGEEVKLDLARQEVQTGSSQEDRGDRMVPGATVDGTGPGQGSILGKITPSPSTMQEMQVKLNKMSASLRNARSHITSLQGRLEKLNLLNMDNVQAMVERQVENLTGVVNKLSSTCTNQCAVQNSPQFILAPQDCSDYNVLEVRKNGVYRVTPAPRNGTFEVFCDMESFGGGWTVIQQRLDGSVSFNRTWAEYKKGFGNISRGGEFWLGNDHIHLLTKAKDMILRIELEDFEGVREYAKYDQFYVSNEFLLYRLSVSGYSGTAGNAISFNKHFNHDQKFFSTPDRDNDMYPSGNCGAYYSSGWWFDACMSANLNGKYYHKRYKGVRNGIFWGTWHNMSTEYYPTNYRQAFKTVKMMIRPKNYAP</sequence>
<dbReference type="PROSITE" id="PS00514">
    <property type="entry name" value="FIBRINOGEN_C_1"/>
    <property type="match status" value="1"/>
</dbReference>
<feature type="coiled-coil region" evidence="2">
    <location>
        <begin position="192"/>
        <end position="226"/>
    </location>
</feature>
<keyword evidence="1" id="KW-1015">Disulfide bond</keyword>
<dbReference type="OMA" id="MQRDCAD"/>
<dbReference type="SUPFAM" id="SSF56496">
    <property type="entry name" value="Fibrinogen C-terminal domain-like"/>
    <property type="match status" value="1"/>
</dbReference>
<dbReference type="InterPro" id="IPR020837">
    <property type="entry name" value="Fibrinogen_CS"/>
</dbReference>
<dbReference type="Gene3D" id="3.90.215.10">
    <property type="entry name" value="Gamma Fibrinogen, chain A, domain 1"/>
    <property type="match status" value="1"/>
</dbReference>
<dbReference type="PANTHER" id="PTHR19143:SF189">
    <property type="entry name" value="FIBROLEUKIN"/>
    <property type="match status" value="1"/>
</dbReference>
<reference evidence="6" key="1">
    <citation type="submission" date="2021-04" db="EMBL/GenBank/DDBJ databases">
        <authorList>
            <consortium name="Wellcome Sanger Institute Data Sharing"/>
        </authorList>
    </citation>
    <scope>NUCLEOTIDE SEQUENCE [LARGE SCALE GENOMIC DNA]</scope>
</reference>
<dbReference type="STRING" id="64144.ENSATEP00000018402"/>
<dbReference type="FunCoup" id="A0A3Q1IA36">
    <property type="interactions" value="316"/>
</dbReference>
<feature type="chain" id="PRO_5043512288" description="Fibrinogen C-terminal domain-containing protein" evidence="4">
    <location>
        <begin position="26"/>
        <end position="501"/>
    </location>
</feature>
<feature type="domain" description="Fibrinogen C-terminal" evidence="5">
    <location>
        <begin position="263"/>
        <end position="498"/>
    </location>
</feature>
<dbReference type="Pfam" id="PF00147">
    <property type="entry name" value="Fibrinogen_C"/>
    <property type="match status" value="1"/>
</dbReference>
<protein>
    <recommendedName>
        <fullName evidence="5">Fibrinogen C-terminal domain-containing protein</fullName>
    </recommendedName>
</protein>
<dbReference type="CDD" id="cd00087">
    <property type="entry name" value="FReD"/>
    <property type="match status" value="1"/>
</dbReference>
<dbReference type="AlphaFoldDB" id="A0A3Q1IA36"/>
<dbReference type="CTD" id="565637"/>
<dbReference type="InParanoid" id="A0A3Q1IA36"/>
<keyword evidence="4" id="KW-0732">Signal</keyword>
<evidence type="ECO:0000256" key="4">
    <source>
        <dbReference type="SAM" id="SignalP"/>
    </source>
</evidence>
<evidence type="ECO:0000313" key="7">
    <source>
        <dbReference type="Proteomes" id="UP000265040"/>
    </source>
</evidence>
<reference evidence="6" key="2">
    <citation type="submission" date="2025-08" db="UniProtKB">
        <authorList>
            <consortium name="Ensembl"/>
        </authorList>
    </citation>
    <scope>IDENTIFICATION</scope>
</reference>